<dbReference type="InterPro" id="IPR003834">
    <property type="entry name" value="Cyt_c_assmbl_TM_dom"/>
</dbReference>
<sequence length="708" mass="74703">MSQTWLALLLALAFALVIPPAQAQLVASGGNEPNIKAELLAASAAEPGEELLLAIRFEPGPGWHGYWKNPGDAGFGMELDWDLPVGWVAGEPQYPVPQRLLLSGLMNHVYKGGYTVLVPVRLPSTASTTGIVRIGLHAEWLACTDEICVPEEDDLALALPMGAPDFADRRSAEWRSRIAPLIESKATFEVSGEVLRVAIPIPATLELDTLHFFVGVRELGNGLQPAYAAPQRFSRKGDMLVAEVPLDRLVLPPGSRMKLAPMPSEIDGIIAWKDTEGLRFVAERGAVPMGGTLLEGSGATLPQMWVLLAGALLGGLLLNIMPCVFPILSLKALSLARAGESEAQARREGLAYTAGVMLACIALGAAMLALRAAGEQVGWAFQLQEPGVVVALLVLAVAITANLAGVFELPGISLTRSGEPASAFATGLLAAVVATPCTGPFMAAALGAALLLPTVEAIALFAALGLGLALPFLVIGFVPALRRLLPKPGAWMERFRRLMAVPMGLTALALVWLAARLGGKEFALLALAMISGLVLALAVVGRLQRSRKLAWPAFGLIFAPFAIFGAFALPASYALAPPVEAESMLDPVQYSATALAEARASGKPVFIWFTADWCVTCKINERVAIERDATKLAFDRAGVIAMRGDWTRRDAAISVYLAEQGAAGVPLYVWYAPGGEAEILPQVLTPESLIDLARRDSARPAGPGAGSD</sequence>
<feature type="chain" id="PRO_5046153335" evidence="8">
    <location>
        <begin position="24"/>
        <end position="708"/>
    </location>
</feature>
<feature type="transmembrane region" description="Helical" evidence="7">
    <location>
        <begin position="458"/>
        <end position="478"/>
    </location>
</feature>
<evidence type="ECO:0000256" key="7">
    <source>
        <dbReference type="SAM" id="Phobius"/>
    </source>
</evidence>
<dbReference type="PANTHER" id="PTHR32234">
    <property type="entry name" value="THIOL:DISULFIDE INTERCHANGE PROTEIN DSBD"/>
    <property type="match status" value="1"/>
</dbReference>
<organism evidence="10 11">
    <name type="scientific">Parerythrobacter lacustris</name>
    <dbReference type="NCBI Taxonomy" id="2969984"/>
    <lineage>
        <taxon>Bacteria</taxon>
        <taxon>Pseudomonadati</taxon>
        <taxon>Pseudomonadota</taxon>
        <taxon>Alphaproteobacteria</taxon>
        <taxon>Sphingomonadales</taxon>
        <taxon>Erythrobacteraceae</taxon>
        <taxon>Parerythrobacter</taxon>
    </lineage>
</organism>
<gene>
    <name evidence="10" type="ORF">NSO95_04540</name>
</gene>
<feature type="transmembrane region" description="Helical" evidence="7">
    <location>
        <begin position="349"/>
        <end position="368"/>
    </location>
</feature>
<dbReference type="InterPro" id="IPR035671">
    <property type="entry name" value="DsbD_gamma"/>
</dbReference>
<dbReference type="Pfam" id="PF02683">
    <property type="entry name" value="DsbD_TM"/>
    <property type="match status" value="1"/>
</dbReference>
<comment type="caution">
    <text evidence="10">The sequence shown here is derived from an EMBL/GenBank/DDBJ whole genome shotgun (WGS) entry which is preliminary data.</text>
</comment>
<evidence type="ECO:0000256" key="2">
    <source>
        <dbReference type="ARBA" id="ARBA00022475"/>
    </source>
</evidence>
<feature type="transmembrane region" description="Helical" evidence="7">
    <location>
        <begin position="553"/>
        <end position="576"/>
    </location>
</feature>
<dbReference type="SUPFAM" id="SSF52833">
    <property type="entry name" value="Thioredoxin-like"/>
    <property type="match status" value="1"/>
</dbReference>
<dbReference type="EMBL" id="JANKHH010000003">
    <property type="protein sequence ID" value="MCR2833202.1"/>
    <property type="molecule type" value="Genomic_DNA"/>
</dbReference>
<feature type="transmembrane region" description="Helical" evidence="7">
    <location>
        <begin position="428"/>
        <end position="452"/>
    </location>
</feature>
<dbReference type="Pfam" id="PF13899">
    <property type="entry name" value="Thioredoxin_7"/>
    <property type="match status" value="1"/>
</dbReference>
<keyword evidence="6 7" id="KW-0472">Membrane</keyword>
<keyword evidence="11" id="KW-1185">Reference proteome</keyword>
<dbReference type="PROSITE" id="PS51352">
    <property type="entry name" value="THIOREDOXIN_2"/>
    <property type="match status" value="1"/>
</dbReference>
<evidence type="ECO:0000256" key="5">
    <source>
        <dbReference type="ARBA" id="ARBA00022989"/>
    </source>
</evidence>
<evidence type="ECO:0000256" key="1">
    <source>
        <dbReference type="ARBA" id="ARBA00004651"/>
    </source>
</evidence>
<keyword evidence="3 7" id="KW-0812">Transmembrane</keyword>
<feature type="transmembrane region" description="Helical" evidence="7">
    <location>
        <begin position="388"/>
        <end position="407"/>
    </location>
</feature>
<feature type="domain" description="Thioredoxin" evidence="9">
    <location>
        <begin position="570"/>
        <end position="700"/>
    </location>
</feature>
<protein>
    <submittedName>
        <fullName evidence="10">Protein-disulfide reductase DsbD family protein</fullName>
    </submittedName>
</protein>
<dbReference type="InterPro" id="IPR036249">
    <property type="entry name" value="Thioredoxin-like_sf"/>
</dbReference>
<evidence type="ECO:0000313" key="10">
    <source>
        <dbReference type="EMBL" id="MCR2833202.1"/>
    </source>
</evidence>
<evidence type="ECO:0000259" key="9">
    <source>
        <dbReference type="PROSITE" id="PS51352"/>
    </source>
</evidence>
<dbReference type="RefSeq" id="WP_257594969.1">
    <property type="nucleotide sequence ID" value="NZ_JANKHH010000003.1"/>
</dbReference>
<evidence type="ECO:0000313" key="11">
    <source>
        <dbReference type="Proteomes" id="UP001206067"/>
    </source>
</evidence>
<accession>A0ABT1XNQ1</accession>
<dbReference type="InterPro" id="IPR028250">
    <property type="entry name" value="DsbDN"/>
</dbReference>
<feature type="signal peptide" evidence="8">
    <location>
        <begin position="1"/>
        <end position="23"/>
    </location>
</feature>
<dbReference type="Gene3D" id="3.40.30.10">
    <property type="entry name" value="Glutaredoxin"/>
    <property type="match status" value="1"/>
</dbReference>
<dbReference type="PANTHER" id="PTHR32234:SF3">
    <property type="entry name" value="SUPPRESSION OF COPPER SENSITIVITY PROTEIN"/>
    <property type="match status" value="1"/>
</dbReference>
<dbReference type="CDD" id="cd02953">
    <property type="entry name" value="DsbDgamma"/>
    <property type="match status" value="1"/>
</dbReference>
<evidence type="ECO:0000256" key="4">
    <source>
        <dbReference type="ARBA" id="ARBA00022748"/>
    </source>
</evidence>
<reference evidence="10 11" key="1">
    <citation type="submission" date="2022-08" db="EMBL/GenBank/DDBJ databases">
        <title>Polyphasic taxonomy analysis of Qipengyuania sp.RS5-5.</title>
        <authorList>
            <person name="Xamxidin M."/>
            <person name="Wu M."/>
        </authorList>
    </citation>
    <scope>NUCLEOTIDE SEQUENCE [LARGE SCALE GENOMIC DNA]</scope>
    <source>
        <strain evidence="10 11">RS5-5</strain>
    </source>
</reference>
<proteinExistence type="predicted"/>
<feature type="transmembrane region" description="Helical" evidence="7">
    <location>
        <begin position="304"/>
        <end position="328"/>
    </location>
</feature>
<name>A0ABT1XNQ1_9SPHN</name>
<feature type="transmembrane region" description="Helical" evidence="7">
    <location>
        <begin position="498"/>
        <end position="516"/>
    </location>
</feature>
<keyword evidence="5 7" id="KW-1133">Transmembrane helix</keyword>
<feature type="transmembrane region" description="Helical" evidence="7">
    <location>
        <begin position="522"/>
        <end position="541"/>
    </location>
</feature>
<comment type="subcellular location">
    <subcellularLocation>
        <location evidence="1">Cell membrane</location>
        <topology evidence="1">Multi-pass membrane protein</topology>
    </subcellularLocation>
</comment>
<dbReference type="Proteomes" id="UP001206067">
    <property type="component" value="Unassembled WGS sequence"/>
</dbReference>
<keyword evidence="8" id="KW-0732">Signal</keyword>
<evidence type="ECO:0000256" key="3">
    <source>
        <dbReference type="ARBA" id="ARBA00022692"/>
    </source>
</evidence>
<keyword evidence="4" id="KW-0201">Cytochrome c-type biogenesis</keyword>
<dbReference type="InterPro" id="IPR013766">
    <property type="entry name" value="Thioredoxin_domain"/>
</dbReference>
<keyword evidence="2" id="KW-1003">Cell membrane</keyword>
<dbReference type="Pfam" id="PF11412">
    <property type="entry name" value="DsbD_N"/>
    <property type="match status" value="1"/>
</dbReference>
<evidence type="ECO:0000256" key="8">
    <source>
        <dbReference type="SAM" id="SignalP"/>
    </source>
</evidence>
<evidence type="ECO:0000256" key="6">
    <source>
        <dbReference type="ARBA" id="ARBA00023136"/>
    </source>
</evidence>